<dbReference type="AlphaFoldDB" id="A0AAD9NCV2"/>
<dbReference type="Proteomes" id="UP001208570">
    <property type="component" value="Unassembled WGS sequence"/>
</dbReference>
<protein>
    <submittedName>
        <fullName evidence="1">Uncharacterized protein</fullName>
    </submittedName>
</protein>
<name>A0AAD9NCV2_9ANNE</name>
<evidence type="ECO:0000313" key="1">
    <source>
        <dbReference type="EMBL" id="KAK2165340.1"/>
    </source>
</evidence>
<keyword evidence="2" id="KW-1185">Reference proteome</keyword>
<organism evidence="1 2">
    <name type="scientific">Paralvinella palmiformis</name>
    <dbReference type="NCBI Taxonomy" id="53620"/>
    <lineage>
        <taxon>Eukaryota</taxon>
        <taxon>Metazoa</taxon>
        <taxon>Spiralia</taxon>
        <taxon>Lophotrochozoa</taxon>
        <taxon>Annelida</taxon>
        <taxon>Polychaeta</taxon>
        <taxon>Sedentaria</taxon>
        <taxon>Canalipalpata</taxon>
        <taxon>Terebellida</taxon>
        <taxon>Terebelliformia</taxon>
        <taxon>Alvinellidae</taxon>
        <taxon>Paralvinella</taxon>
    </lineage>
</organism>
<accession>A0AAD9NCV2</accession>
<sequence>MLLTYGSFQKTHKQRHIPIQSEAEGASGEIPNIAAMCNVTHLHAFPVLLLTHVETEKTIEEENIRYVTMAEGRILEKKNKIKVASASQISQLEQRLKIKCFELKRFGNDASSNGWNQ</sequence>
<dbReference type="EMBL" id="JAODUP010000052">
    <property type="protein sequence ID" value="KAK2165340.1"/>
    <property type="molecule type" value="Genomic_DNA"/>
</dbReference>
<reference evidence="1" key="1">
    <citation type="journal article" date="2023" name="Mol. Biol. Evol.">
        <title>Third-Generation Sequencing Reveals the Adaptive Role of the Epigenome in Three Deep-Sea Polychaetes.</title>
        <authorList>
            <person name="Perez M."/>
            <person name="Aroh O."/>
            <person name="Sun Y."/>
            <person name="Lan Y."/>
            <person name="Juniper S.K."/>
            <person name="Young C.R."/>
            <person name="Angers B."/>
            <person name="Qian P.Y."/>
        </authorList>
    </citation>
    <scope>NUCLEOTIDE SEQUENCE</scope>
    <source>
        <strain evidence="1">P08H-3</strain>
    </source>
</reference>
<comment type="caution">
    <text evidence="1">The sequence shown here is derived from an EMBL/GenBank/DDBJ whole genome shotgun (WGS) entry which is preliminary data.</text>
</comment>
<proteinExistence type="predicted"/>
<evidence type="ECO:0000313" key="2">
    <source>
        <dbReference type="Proteomes" id="UP001208570"/>
    </source>
</evidence>
<gene>
    <name evidence="1" type="ORF">LSH36_52g11006</name>
</gene>